<dbReference type="Proteomes" id="UP000799440">
    <property type="component" value="Unassembled WGS sequence"/>
</dbReference>
<reference evidence="2" key="1">
    <citation type="journal article" date="2020" name="Stud. Mycol.">
        <title>101 Dothideomycetes genomes: a test case for predicting lifestyles and emergence of pathogens.</title>
        <authorList>
            <person name="Haridas S."/>
            <person name="Albert R."/>
            <person name="Binder M."/>
            <person name="Bloem J."/>
            <person name="Labutti K."/>
            <person name="Salamov A."/>
            <person name="Andreopoulos B."/>
            <person name="Baker S."/>
            <person name="Barry K."/>
            <person name="Bills G."/>
            <person name="Bluhm B."/>
            <person name="Cannon C."/>
            <person name="Castanera R."/>
            <person name="Culley D."/>
            <person name="Daum C."/>
            <person name="Ezra D."/>
            <person name="Gonzalez J."/>
            <person name="Henrissat B."/>
            <person name="Kuo A."/>
            <person name="Liang C."/>
            <person name="Lipzen A."/>
            <person name="Lutzoni F."/>
            <person name="Magnuson J."/>
            <person name="Mondo S."/>
            <person name="Nolan M."/>
            <person name="Ohm R."/>
            <person name="Pangilinan J."/>
            <person name="Park H.-J."/>
            <person name="Ramirez L."/>
            <person name="Alfaro M."/>
            <person name="Sun H."/>
            <person name="Tritt A."/>
            <person name="Yoshinaga Y."/>
            <person name="Zwiers L.-H."/>
            <person name="Turgeon B."/>
            <person name="Goodwin S."/>
            <person name="Spatafora J."/>
            <person name="Crous P."/>
            <person name="Grigoriev I."/>
        </authorList>
    </citation>
    <scope>NUCLEOTIDE SEQUENCE</scope>
    <source>
        <strain evidence="2">CBS 119925</strain>
    </source>
</reference>
<dbReference type="GO" id="GO:0005655">
    <property type="term" value="C:nucleolar ribonuclease P complex"/>
    <property type="evidence" value="ECO:0007669"/>
    <property type="project" value="TreeGrafter"/>
</dbReference>
<name>A0A6A6V9F3_9PLEO</name>
<feature type="region of interest" description="Disordered" evidence="1">
    <location>
        <begin position="110"/>
        <end position="192"/>
    </location>
</feature>
<dbReference type="AlphaFoldDB" id="A0A6A6V9F3"/>
<dbReference type="Pfam" id="PF04032">
    <property type="entry name" value="Rpr2"/>
    <property type="match status" value="1"/>
</dbReference>
<keyword evidence="3" id="KW-1185">Reference proteome</keyword>
<organism evidence="2 3">
    <name type="scientific">Sporormia fimetaria CBS 119925</name>
    <dbReference type="NCBI Taxonomy" id="1340428"/>
    <lineage>
        <taxon>Eukaryota</taxon>
        <taxon>Fungi</taxon>
        <taxon>Dikarya</taxon>
        <taxon>Ascomycota</taxon>
        <taxon>Pezizomycotina</taxon>
        <taxon>Dothideomycetes</taxon>
        <taxon>Pleosporomycetidae</taxon>
        <taxon>Pleosporales</taxon>
        <taxon>Sporormiaceae</taxon>
        <taxon>Sporormia</taxon>
    </lineage>
</organism>
<accession>A0A6A6V9F3</accession>
<dbReference type="GO" id="GO:0008033">
    <property type="term" value="P:tRNA processing"/>
    <property type="evidence" value="ECO:0007669"/>
    <property type="project" value="TreeGrafter"/>
</dbReference>
<dbReference type="OrthoDB" id="438080at2759"/>
<dbReference type="EMBL" id="MU006573">
    <property type="protein sequence ID" value="KAF2747252.1"/>
    <property type="molecule type" value="Genomic_DNA"/>
</dbReference>
<feature type="compositionally biased region" description="Low complexity" evidence="1">
    <location>
        <begin position="149"/>
        <end position="158"/>
    </location>
</feature>
<protein>
    <recommendedName>
        <fullName evidence="4">Rpr2-domain-containing protein</fullName>
    </recommendedName>
</protein>
<dbReference type="Gene3D" id="6.20.50.20">
    <property type="match status" value="1"/>
</dbReference>
<dbReference type="PANTHER" id="PTHR14742">
    <property type="entry name" value="RIBONUCLEASE P SUBUNIT P21"/>
    <property type="match status" value="1"/>
</dbReference>
<dbReference type="PANTHER" id="PTHR14742:SF3">
    <property type="entry name" value="RIBONUCLEASE MRP PROTEIN SUBUNIT SNM1"/>
    <property type="match status" value="1"/>
</dbReference>
<evidence type="ECO:0000256" key="1">
    <source>
        <dbReference type="SAM" id="MobiDB-lite"/>
    </source>
</evidence>
<feature type="compositionally biased region" description="Basic residues" evidence="1">
    <location>
        <begin position="118"/>
        <end position="130"/>
    </location>
</feature>
<feature type="compositionally biased region" description="Polar residues" evidence="1">
    <location>
        <begin position="133"/>
        <end position="144"/>
    </location>
</feature>
<dbReference type="InterPro" id="IPR007175">
    <property type="entry name" value="Rpr2/Snm1/Rpp21"/>
</dbReference>
<proteinExistence type="predicted"/>
<sequence length="192" mass="21037">MANDARLKYLRDAAQLLSVASPTTAANLNATRIRLARERLVETEGPTKEWDALCREACGACGNMLIPGWSCKVSMRSLGKKDLKQRKDTSAVVHEERAMVYSCLRCGRDTTQGLPPKPTRRLRRPGRHAKGSTPASEIKNQNMEDSTKVVKSVNSSSKQRAKARKGGLQAMLAKSKNQSSASSGLDLMDFMS</sequence>
<evidence type="ECO:0000313" key="2">
    <source>
        <dbReference type="EMBL" id="KAF2747252.1"/>
    </source>
</evidence>
<evidence type="ECO:0000313" key="3">
    <source>
        <dbReference type="Proteomes" id="UP000799440"/>
    </source>
</evidence>
<gene>
    <name evidence="2" type="ORF">M011DRAFT_458539</name>
</gene>
<evidence type="ECO:0008006" key="4">
    <source>
        <dbReference type="Google" id="ProtNLM"/>
    </source>
</evidence>